<feature type="binding site" evidence="2">
    <location>
        <position position="131"/>
    </location>
    <ligand>
        <name>Fe cation</name>
        <dbReference type="ChEBI" id="CHEBI:24875"/>
    </ligand>
</feature>
<dbReference type="AlphaFoldDB" id="A0A2G6KE63"/>
<protein>
    <recommendedName>
        <fullName evidence="2">Peptide deformylase</fullName>
        <shortName evidence="2">PDF</shortName>
        <ecNumber evidence="2">3.5.1.88</ecNumber>
    </recommendedName>
    <alternativeName>
        <fullName evidence="2">Polypeptide deformylase</fullName>
    </alternativeName>
</protein>
<dbReference type="GO" id="GO:0042586">
    <property type="term" value="F:peptide deformylase activity"/>
    <property type="evidence" value="ECO:0007669"/>
    <property type="project" value="UniProtKB-UniRule"/>
</dbReference>
<dbReference type="Gene3D" id="3.90.45.10">
    <property type="entry name" value="Peptide deformylase"/>
    <property type="match status" value="1"/>
</dbReference>
<dbReference type="CDD" id="cd00487">
    <property type="entry name" value="Pep_deformylase"/>
    <property type="match status" value="1"/>
</dbReference>
<dbReference type="GO" id="GO:0006412">
    <property type="term" value="P:translation"/>
    <property type="evidence" value="ECO:0007669"/>
    <property type="project" value="UniProtKB-UniRule"/>
</dbReference>
<comment type="catalytic activity">
    <reaction evidence="2">
        <text>N-terminal N-formyl-L-methionyl-[peptide] + H2O = N-terminal L-methionyl-[peptide] + formate</text>
        <dbReference type="Rhea" id="RHEA:24420"/>
        <dbReference type="Rhea" id="RHEA-COMP:10639"/>
        <dbReference type="Rhea" id="RHEA-COMP:10640"/>
        <dbReference type="ChEBI" id="CHEBI:15377"/>
        <dbReference type="ChEBI" id="CHEBI:15740"/>
        <dbReference type="ChEBI" id="CHEBI:49298"/>
        <dbReference type="ChEBI" id="CHEBI:64731"/>
        <dbReference type="EC" id="3.5.1.88"/>
    </reaction>
</comment>
<accession>A0A2G6KE63</accession>
<gene>
    <name evidence="2 3" type="primary">def</name>
    <name evidence="3" type="ORF">CSA55_01440</name>
</gene>
<dbReference type="SUPFAM" id="SSF56420">
    <property type="entry name" value="Peptide deformylase"/>
    <property type="match status" value="1"/>
</dbReference>
<dbReference type="PRINTS" id="PR01576">
    <property type="entry name" value="PDEFORMYLASE"/>
</dbReference>
<comment type="cofactor">
    <cofactor evidence="2">
        <name>Fe(2+)</name>
        <dbReference type="ChEBI" id="CHEBI:29033"/>
    </cofactor>
    <text evidence="2">Binds 1 Fe(2+) ion.</text>
</comment>
<dbReference type="PANTHER" id="PTHR10458:SF22">
    <property type="entry name" value="PEPTIDE DEFORMYLASE"/>
    <property type="match status" value="1"/>
</dbReference>
<dbReference type="InterPro" id="IPR036821">
    <property type="entry name" value="Peptide_deformylase_sf"/>
</dbReference>
<dbReference type="PANTHER" id="PTHR10458">
    <property type="entry name" value="PEPTIDE DEFORMYLASE"/>
    <property type="match status" value="1"/>
</dbReference>
<dbReference type="NCBIfam" id="NF001159">
    <property type="entry name" value="PRK00150.1-3"/>
    <property type="match status" value="1"/>
</dbReference>
<dbReference type="Proteomes" id="UP000230914">
    <property type="component" value="Unassembled WGS sequence"/>
</dbReference>
<dbReference type="Pfam" id="PF01327">
    <property type="entry name" value="Pep_deformylase"/>
    <property type="match status" value="1"/>
</dbReference>
<evidence type="ECO:0000256" key="1">
    <source>
        <dbReference type="ARBA" id="ARBA00010759"/>
    </source>
</evidence>
<keyword evidence="2" id="KW-0648">Protein biosynthesis</keyword>
<organism evidence="3 4">
    <name type="scientific">Ilumatobacter coccineus</name>
    <dbReference type="NCBI Taxonomy" id="467094"/>
    <lineage>
        <taxon>Bacteria</taxon>
        <taxon>Bacillati</taxon>
        <taxon>Actinomycetota</taxon>
        <taxon>Acidimicrobiia</taxon>
        <taxon>Acidimicrobiales</taxon>
        <taxon>Ilumatobacteraceae</taxon>
        <taxon>Ilumatobacter</taxon>
    </lineage>
</organism>
<dbReference type="NCBIfam" id="TIGR00079">
    <property type="entry name" value="pept_deformyl"/>
    <property type="match status" value="1"/>
</dbReference>
<keyword evidence="2" id="KW-0378">Hydrolase</keyword>
<dbReference type="InterPro" id="IPR023635">
    <property type="entry name" value="Peptide_deformylase"/>
</dbReference>
<comment type="caution">
    <text evidence="3">The sequence shown here is derived from an EMBL/GenBank/DDBJ whole genome shotgun (WGS) entry which is preliminary data.</text>
</comment>
<evidence type="ECO:0000256" key="2">
    <source>
        <dbReference type="HAMAP-Rule" id="MF_00163"/>
    </source>
</evidence>
<dbReference type="HAMAP" id="MF_00163">
    <property type="entry name" value="Pep_deformylase"/>
    <property type="match status" value="1"/>
</dbReference>
<comment type="similarity">
    <text evidence="1 2">Belongs to the polypeptide deformylase family.</text>
</comment>
<feature type="active site" evidence="2">
    <location>
        <position position="132"/>
    </location>
</feature>
<feature type="binding site" evidence="2">
    <location>
        <position position="89"/>
    </location>
    <ligand>
        <name>Fe cation</name>
        <dbReference type="ChEBI" id="CHEBI:24875"/>
    </ligand>
</feature>
<comment type="function">
    <text evidence="2">Removes the formyl group from the N-terminal Met of newly synthesized proteins. Requires at least a dipeptide for an efficient rate of reaction. N-terminal L-methionine is a prerequisite for activity but the enzyme has broad specificity at other positions.</text>
</comment>
<keyword evidence="2" id="KW-0479">Metal-binding</keyword>
<feature type="binding site" evidence="2">
    <location>
        <position position="135"/>
    </location>
    <ligand>
        <name>Fe cation</name>
        <dbReference type="ChEBI" id="CHEBI:24875"/>
    </ligand>
</feature>
<reference evidence="3 4" key="1">
    <citation type="submission" date="2017-10" db="EMBL/GenBank/DDBJ databases">
        <title>Novel microbial diversity and functional potential in the marine mammal oral microbiome.</title>
        <authorList>
            <person name="Dudek N.K."/>
            <person name="Sun C.L."/>
            <person name="Burstein D."/>
            <person name="Kantor R.S."/>
            <person name="Aliaga Goltsman D.S."/>
            <person name="Bik E.M."/>
            <person name="Thomas B.C."/>
            <person name="Banfield J.F."/>
            <person name="Relman D.A."/>
        </authorList>
    </citation>
    <scope>NUCLEOTIDE SEQUENCE [LARGE SCALE GENOMIC DNA]</scope>
    <source>
        <strain evidence="3">DOLJORAL78_61_10</strain>
    </source>
</reference>
<name>A0A2G6KE63_9ACTN</name>
<sequence>MTYAIRTYGDPVLKTKAAAVGDIDAKVVRLVDDMFDALAESGNGLALAAPQIGVRKQVVVWDLGEGQRHAIINPEVVESDGEWVYDEGCLSIPGLYVEMVRPKTVLVRGFGIDGEAVDYEADELEARMFQHEIDHLNGILMFDRLPPDQRREALAEYRRIQRAGEAGELTRSDSRFRRLRLR</sequence>
<dbReference type="EC" id="3.5.1.88" evidence="2"/>
<dbReference type="EMBL" id="PDSL01000023">
    <property type="protein sequence ID" value="PIE33957.1"/>
    <property type="molecule type" value="Genomic_DNA"/>
</dbReference>
<evidence type="ECO:0000313" key="3">
    <source>
        <dbReference type="EMBL" id="PIE33957.1"/>
    </source>
</evidence>
<evidence type="ECO:0000313" key="4">
    <source>
        <dbReference type="Proteomes" id="UP000230914"/>
    </source>
</evidence>
<dbReference type="PIRSF" id="PIRSF004749">
    <property type="entry name" value="Pep_def"/>
    <property type="match status" value="1"/>
</dbReference>
<keyword evidence="2" id="KW-0408">Iron</keyword>
<proteinExistence type="inferred from homology"/>
<dbReference type="GO" id="GO:0046872">
    <property type="term" value="F:metal ion binding"/>
    <property type="evidence" value="ECO:0007669"/>
    <property type="project" value="UniProtKB-KW"/>
</dbReference>